<comment type="caution">
    <text evidence="2">The sequence shown here is derived from an EMBL/GenBank/DDBJ whole genome shotgun (WGS) entry which is preliminary data.</text>
</comment>
<dbReference type="InterPro" id="IPR010982">
    <property type="entry name" value="Lambda_DNA-bd_dom_sf"/>
</dbReference>
<proteinExistence type="predicted"/>
<gene>
    <name evidence="2" type="ORF">GCM10017621_14010</name>
</gene>
<evidence type="ECO:0000313" key="2">
    <source>
        <dbReference type="EMBL" id="GLK51893.1"/>
    </source>
</evidence>
<reference evidence="2" key="2">
    <citation type="submission" date="2023-01" db="EMBL/GenBank/DDBJ databases">
        <authorList>
            <person name="Sun Q."/>
            <person name="Evtushenko L."/>
        </authorList>
    </citation>
    <scope>NUCLEOTIDE SEQUENCE</scope>
    <source>
        <strain evidence="2">VKM B-1513</strain>
    </source>
</reference>
<dbReference type="Pfam" id="PF01381">
    <property type="entry name" value="HTH_3"/>
    <property type="match status" value="1"/>
</dbReference>
<dbReference type="SUPFAM" id="SSF47413">
    <property type="entry name" value="lambda repressor-like DNA-binding domains"/>
    <property type="match status" value="1"/>
</dbReference>
<dbReference type="CDD" id="cd00093">
    <property type="entry name" value="HTH_XRE"/>
    <property type="match status" value="1"/>
</dbReference>
<evidence type="ECO:0000313" key="3">
    <source>
        <dbReference type="Proteomes" id="UP001143486"/>
    </source>
</evidence>
<dbReference type="Proteomes" id="UP001143486">
    <property type="component" value="Unassembled WGS sequence"/>
</dbReference>
<dbReference type="Gene3D" id="1.10.260.40">
    <property type="entry name" value="lambda repressor-like DNA-binding domains"/>
    <property type="match status" value="1"/>
</dbReference>
<accession>A0A9W6IKZ3</accession>
<dbReference type="PROSITE" id="PS50943">
    <property type="entry name" value="HTH_CROC1"/>
    <property type="match status" value="1"/>
</dbReference>
<dbReference type="InterPro" id="IPR001387">
    <property type="entry name" value="Cro/C1-type_HTH"/>
</dbReference>
<dbReference type="GO" id="GO:0003677">
    <property type="term" value="F:DNA binding"/>
    <property type="evidence" value="ECO:0007669"/>
    <property type="project" value="InterPro"/>
</dbReference>
<dbReference type="AlphaFoldDB" id="A0A9W6IKZ3"/>
<feature type="domain" description="HTH cro/C1-type" evidence="1">
    <location>
        <begin position="7"/>
        <end position="53"/>
    </location>
</feature>
<dbReference type="RefSeq" id="WP_271186257.1">
    <property type="nucleotide sequence ID" value="NZ_BSFE01000003.1"/>
</dbReference>
<reference evidence="2" key="1">
    <citation type="journal article" date="2014" name="Int. J. Syst. Evol. Microbiol.">
        <title>Complete genome sequence of Corynebacterium casei LMG S-19264T (=DSM 44701T), isolated from a smear-ripened cheese.</title>
        <authorList>
            <consortium name="US DOE Joint Genome Institute (JGI-PGF)"/>
            <person name="Walter F."/>
            <person name="Albersmeier A."/>
            <person name="Kalinowski J."/>
            <person name="Ruckert C."/>
        </authorList>
    </citation>
    <scope>NUCLEOTIDE SEQUENCE</scope>
    <source>
        <strain evidence="2">VKM B-1513</strain>
    </source>
</reference>
<evidence type="ECO:0000259" key="1">
    <source>
        <dbReference type="PROSITE" id="PS50943"/>
    </source>
</evidence>
<dbReference type="SMART" id="SM00530">
    <property type="entry name" value="HTH_XRE"/>
    <property type="match status" value="1"/>
</dbReference>
<name>A0A9W6IKZ3_9PROT</name>
<sequence>MDWASRVRTVRQRLHLKQVALAQLIGVSQTYVSRLEAGSVTPPDDIVAALERLSEDPRTRSPFDDLLALVRFSPFACFVARALPADGRFPVEAASMSMRETYLGTGCLDLTDDDRLAELCAHAAALHEAGLCEGRVLAATAPWTAPKGETVTLHYVPLRDGAGGCFIHASLSAPDGSDRLRITPADHLSATG</sequence>
<keyword evidence="3" id="KW-1185">Reference proteome</keyword>
<organism evidence="2 3">
    <name type="scientific">Maricaulis virginensis</name>
    <dbReference type="NCBI Taxonomy" id="144022"/>
    <lineage>
        <taxon>Bacteria</taxon>
        <taxon>Pseudomonadati</taxon>
        <taxon>Pseudomonadota</taxon>
        <taxon>Alphaproteobacteria</taxon>
        <taxon>Maricaulales</taxon>
        <taxon>Maricaulaceae</taxon>
        <taxon>Maricaulis</taxon>
    </lineage>
</organism>
<dbReference type="EMBL" id="BSFE01000003">
    <property type="protein sequence ID" value="GLK51893.1"/>
    <property type="molecule type" value="Genomic_DNA"/>
</dbReference>
<protein>
    <recommendedName>
        <fullName evidence="1">HTH cro/C1-type domain-containing protein</fullName>
    </recommendedName>
</protein>